<gene>
    <name evidence="3" type="ORF">HK099_007220</name>
</gene>
<proteinExistence type="predicted"/>
<name>A0AAD5TX60_9FUNG</name>
<evidence type="ECO:0000313" key="4">
    <source>
        <dbReference type="Proteomes" id="UP001211065"/>
    </source>
</evidence>
<evidence type="ECO:0000256" key="1">
    <source>
        <dbReference type="SAM" id="Coils"/>
    </source>
</evidence>
<feature type="region of interest" description="Disordered" evidence="2">
    <location>
        <begin position="727"/>
        <end position="791"/>
    </location>
</feature>
<accession>A0AAD5TX60</accession>
<protein>
    <submittedName>
        <fullName evidence="3">Uncharacterized protein</fullName>
    </submittedName>
</protein>
<evidence type="ECO:0000256" key="2">
    <source>
        <dbReference type="SAM" id="MobiDB-lite"/>
    </source>
</evidence>
<feature type="compositionally biased region" description="Basic and acidic residues" evidence="2">
    <location>
        <begin position="772"/>
        <end position="791"/>
    </location>
</feature>
<feature type="coiled-coil region" evidence="1">
    <location>
        <begin position="645"/>
        <end position="693"/>
    </location>
</feature>
<sequence>MSCFEGKLKEAVNEVQKILDTTRNPQLPSEVIHKYEDKFLLAEFITNSALAAQLNVLRHLNFNDENLKKMKKWSDSNKTVTLCFVRKEYCDFVKEVQRTLKPTHSVQSESTITQTSGSSNAPENKTTISSSVVTTVTEYIYKVKEEYAIYCYQGTDKSDSIKLKENILEAEIVTTSKSTPYPQLSETSPLEVNITWFFKNVDENFQFNFAINRNDLKCKTPTNNKDIKGAVEFFGNFHTWSYAVFDFLTSTAKKEVGFLDKHLEDFQMINCNSIFVPIFPLFEDPQQNSTMDGSLLMLEENQQLAVDRNSSDMGPPNSILFSAGDVNLFLSQQNKSLNEKLEVLERSFCKNRKLYTPAEAKLSVILLHSNDIDTNFEEGVEYLKEMLTKQLIQAIGKVINPVDFYNFMKYHNRKLFKPEYEQKPFCVSIRRPNHSPEGVVSVETSLNSFKEGKQESIYTSVRRLPPHTMQFAINASTNVEFNGNRFIHSWVSYSFENSPIKELNLVARARQFSSFILIVGRIVSKDVFDPKAAIIIENKDELEIPLILESIASATEFKDYISSLSPEQQRFAKAFREQQLQSTMFGILIVQIKPQLEKLLKIPNDSLTKEIQLTQDLMELFIKYQIPSDLLTFDGNESLDQSTKLNAVKEHVARIKEMLNNSRKKELEHEKELKDLELRNKERLKELEARKQREGEEILGMTATRSMVPNPLRNYRTTSRCVDQSYDHGPSFQPTSQSFFQSTASVPPSGNMETRKMPKKGKAAPPPNFSGAKEEYKNLPEKRKQNDSIDNSRKNFYELKEGGSGGYDFTNIPKTMDDKFEEMKSKHTKPTIIEIGKIWKKKSNRSFLREKTENVEIHSEGQRKELNAAFDLLDAISRSGSLSLEESELHVIISTTHNFEESVIDTVIENNINPIEHVEKSLLLVNSVVFQTNTENLLKDDQVDRIKLISNELF</sequence>
<feature type="compositionally biased region" description="Low complexity" evidence="2">
    <location>
        <begin position="730"/>
        <end position="743"/>
    </location>
</feature>
<evidence type="ECO:0000313" key="3">
    <source>
        <dbReference type="EMBL" id="KAJ3213726.1"/>
    </source>
</evidence>
<organism evidence="3 4">
    <name type="scientific">Clydaea vesicula</name>
    <dbReference type="NCBI Taxonomy" id="447962"/>
    <lineage>
        <taxon>Eukaryota</taxon>
        <taxon>Fungi</taxon>
        <taxon>Fungi incertae sedis</taxon>
        <taxon>Chytridiomycota</taxon>
        <taxon>Chytridiomycota incertae sedis</taxon>
        <taxon>Chytridiomycetes</taxon>
        <taxon>Lobulomycetales</taxon>
        <taxon>Lobulomycetaceae</taxon>
        <taxon>Clydaea</taxon>
    </lineage>
</organism>
<feature type="compositionally biased region" description="Polar residues" evidence="2">
    <location>
        <begin position="104"/>
        <end position="125"/>
    </location>
</feature>
<dbReference type="AlphaFoldDB" id="A0AAD5TX60"/>
<dbReference type="EMBL" id="JADGJW010000682">
    <property type="protein sequence ID" value="KAJ3213726.1"/>
    <property type="molecule type" value="Genomic_DNA"/>
</dbReference>
<keyword evidence="1" id="KW-0175">Coiled coil</keyword>
<dbReference type="Proteomes" id="UP001211065">
    <property type="component" value="Unassembled WGS sequence"/>
</dbReference>
<reference evidence="3" key="1">
    <citation type="submission" date="2020-05" db="EMBL/GenBank/DDBJ databases">
        <title>Phylogenomic resolution of chytrid fungi.</title>
        <authorList>
            <person name="Stajich J.E."/>
            <person name="Amses K."/>
            <person name="Simmons R."/>
            <person name="Seto K."/>
            <person name="Myers J."/>
            <person name="Bonds A."/>
            <person name="Quandt C.A."/>
            <person name="Barry K."/>
            <person name="Liu P."/>
            <person name="Grigoriev I."/>
            <person name="Longcore J.E."/>
            <person name="James T.Y."/>
        </authorList>
    </citation>
    <scope>NUCLEOTIDE SEQUENCE</scope>
    <source>
        <strain evidence="3">JEL0476</strain>
    </source>
</reference>
<keyword evidence="4" id="KW-1185">Reference proteome</keyword>
<feature type="region of interest" description="Disordered" evidence="2">
    <location>
        <begin position="104"/>
        <end position="127"/>
    </location>
</feature>
<comment type="caution">
    <text evidence="3">The sequence shown here is derived from an EMBL/GenBank/DDBJ whole genome shotgun (WGS) entry which is preliminary data.</text>
</comment>